<dbReference type="AlphaFoldDB" id="A0A8S1EN53"/>
<proteinExistence type="predicted"/>
<protein>
    <submittedName>
        <fullName evidence="1">Uncharacterized protein</fullName>
    </submittedName>
</protein>
<comment type="caution">
    <text evidence="1">The sequence shown here is derived from an EMBL/GenBank/DDBJ whole genome shotgun (WGS) entry which is preliminary data.</text>
</comment>
<dbReference type="OrthoDB" id="5829070at2759"/>
<accession>A0A8S1EN53</accession>
<sequence length="122" mass="13744">MMICQGADDAYASIMQKVDELLITAESHLRQYRTDNSVKKNEDDVEVNCSPAKSPNCSLKGVNARKLQSFVKHKTYRSLDKKKVLVLSSMKAREPIGDAEVFKFEKRLIDATKPDPPSTIEL</sequence>
<dbReference type="EMBL" id="CADEPM010000003">
    <property type="protein sequence ID" value="CAB3401428.1"/>
    <property type="molecule type" value="Genomic_DNA"/>
</dbReference>
<evidence type="ECO:0000313" key="1">
    <source>
        <dbReference type="EMBL" id="CAB3401428.1"/>
    </source>
</evidence>
<dbReference type="Proteomes" id="UP000494206">
    <property type="component" value="Unassembled WGS sequence"/>
</dbReference>
<organism evidence="1 2">
    <name type="scientific">Caenorhabditis bovis</name>
    <dbReference type="NCBI Taxonomy" id="2654633"/>
    <lineage>
        <taxon>Eukaryota</taxon>
        <taxon>Metazoa</taxon>
        <taxon>Ecdysozoa</taxon>
        <taxon>Nematoda</taxon>
        <taxon>Chromadorea</taxon>
        <taxon>Rhabditida</taxon>
        <taxon>Rhabditina</taxon>
        <taxon>Rhabditomorpha</taxon>
        <taxon>Rhabditoidea</taxon>
        <taxon>Rhabditidae</taxon>
        <taxon>Peloderinae</taxon>
        <taxon>Caenorhabditis</taxon>
    </lineage>
</organism>
<reference evidence="1 2" key="1">
    <citation type="submission" date="2020-04" db="EMBL/GenBank/DDBJ databases">
        <authorList>
            <person name="Laetsch R D."/>
            <person name="Stevens L."/>
            <person name="Kumar S."/>
            <person name="Blaxter L. M."/>
        </authorList>
    </citation>
    <scope>NUCLEOTIDE SEQUENCE [LARGE SCALE GENOMIC DNA]</scope>
</reference>
<keyword evidence="2" id="KW-1185">Reference proteome</keyword>
<evidence type="ECO:0000313" key="2">
    <source>
        <dbReference type="Proteomes" id="UP000494206"/>
    </source>
</evidence>
<gene>
    <name evidence="1" type="ORF">CBOVIS_LOCUS4178</name>
</gene>
<name>A0A8S1EN53_9PELO</name>